<dbReference type="InterPro" id="IPR003591">
    <property type="entry name" value="Leu-rich_rpt_typical-subtyp"/>
</dbReference>
<dbReference type="PANTHER" id="PTHR24369">
    <property type="entry name" value="ANTIGEN BSP, PUTATIVE-RELATED"/>
    <property type="match status" value="1"/>
</dbReference>
<proteinExistence type="predicted"/>
<gene>
    <name evidence="5" type="ORF">DIABBA_LOCUS4195</name>
</gene>
<dbReference type="FunFam" id="3.80.10.10:FF:001164">
    <property type="entry name" value="GH01279p"/>
    <property type="match status" value="1"/>
</dbReference>
<evidence type="ECO:0008006" key="7">
    <source>
        <dbReference type="Google" id="ProtNLM"/>
    </source>
</evidence>
<sequence>MLKLLVLVSLLPALSLCGGCNYSSYIFQCQGISQDDFLIELFHNKKSISSLTEILIQDSYFSRIQPFVDFSNSLLDPSRVAINSLTIKSSRVDTISSDTFRAFNRLTQLNLSQNNITNLDWLTDIIISYYNNFNLDLSYNQICELDFNYLKRMSSIWLNNNEISILKPASDYTNFYFIDLSHNKLVYFSEFEYKLNIQSLDLSYNYLQKLALRSDKDLLKIEGYGNSNISYIGTSNSYSVSNFYSSFIPNNSLSIRNIFKLNWIDTDLPVLDSNKIPNIDSDIFDFSNNKLTSIPQNYFQSVQASVFNLSFNNFDVLSNKVFGVNSAIATIDLSFSNLKKISNEFFINCCSSNYYYFVYLNLSHNALEELDGICTRIPQLKQLDLSSNRITNLSQISISTCSYLSSFNISNNFITDIPPETFQGRVPIETLDISENNLLFINESTFRNLKSVLRNIYLRKNNISTICSKSFCDFDYLRIIDLSHNKIKNIEQNAFLNLKSIDTINLSNNSIELLESYTFNNTSVENIDLQGNPIHYIKEKAFSNLKYLKSLNLSNSAIAILENDVFFSLPAIRTIDLSNNYIVLLSNYTFRNLPVRYIFLNGNKIEYISQNAFHKLNNLIEVNLKNNNIKGIGKYSFHLVNVETLLLNSISSPIILDNTVEIKNMVIQLTGTVSERFISSAFLQNLTILDSQIELLKNNCFADLPLLTSLNLINTTFDVPEDNIFNGLTSLTYLDASTIFQNKVLLKEYTFRDLFNLQVLNISNSALNTIENNAFAGLSQLQKLHLKGNKLTVVNLTAITNGLPNLIELNLISSSIKNVQTSKLGNPNKVKYLDLSNNFIESLDLETFRLFVNLVELLLHNNELSTIEYQTFYYLKNLKTLRLDNNRIYTLKVGVFAGLENLSFLNISDNARLFSSGMYTTKFLPLETLERLQTLYIDNTFLSNFDYTNLKKSFLYLSKIGINNNQFSCDDLKNLIIYLKYNNIDYTPYNPKFDVNNLKGLTCA</sequence>
<protein>
    <recommendedName>
        <fullName evidence="7">Chaoptin</fullName>
    </recommendedName>
</protein>
<evidence type="ECO:0000256" key="4">
    <source>
        <dbReference type="SAM" id="SignalP"/>
    </source>
</evidence>
<evidence type="ECO:0000256" key="3">
    <source>
        <dbReference type="ARBA" id="ARBA00022737"/>
    </source>
</evidence>
<dbReference type="Gene3D" id="3.80.10.10">
    <property type="entry name" value="Ribonuclease Inhibitor"/>
    <property type="match status" value="7"/>
</dbReference>
<feature type="chain" id="PRO_5040433662" description="Chaoptin" evidence="4">
    <location>
        <begin position="18"/>
        <end position="1004"/>
    </location>
</feature>
<accession>A0A9P0DU15</accession>
<dbReference type="Proteomes" id="UP001153709">
    <property type="component" value="Chromosome 2"/>
</dbReference>
<keyword evidence="2 4" id="KW-0732">Signal</keyword>
<dbReference type="AlphaFoldDB" id="A0A9P0DU15"/>
<evidence type="ECO:0000313" key="6">
    <source>
        <dbReference type="Proteomes" id="UP001153709"/>
    </source>
</evidence>
<evidence type="ECO:0000313" key="5">
    <source>
        <dbReference type="EMBL" id="CAH1261188.1"/>
    </source>
</evidence>
<dbReference type="SUPFAM" id="SSF52058">
    <property type="entry name" value="L domain-like"/>
    <property type="match status" value="3"/>
</dbReference>
<dbReference type="InterPro" id="IPR032675">
    <property type="entry name" value="LRR_dom_sf"/>
</dbReference>
<organism evidence="5 6">
    <name type="scientific">Diabrotica balteata</name>
    <name type="common">Banded cucumber beetle</name>
    <dbReference type="NCBI Taxonomy" id="107213"/>
    <lineage>
        <taxon>Eukaryota</taxon>
        <taxon>Metazoa</taxon>
        <taxon>Ecdysozoa</taxon>
        <taxon>Arthropoda</taxon>
        <taxon>Hexapoda</taxon>
        <taxon>Insecta</taxon>
        <taxon>Pterygota</taxon>
        <taxon>Neoptera</taxon>
        <taxon>Endopterygota</taxon>
        <taxon>Coleoptera</taxon>
        <taxon>Polyphaga</taxon>
        <taxon>Cucujiformia</taxon>
        <taxon>Chrysomeloidea</taxon>
        <taxon>Chrysomelidae</taxon>
        <taxon>Galerucinae</taxon>
        <taxon>Diabroticina</taxon>
        <taxon>Diabroticites</taxon>
        <taxon>Diabrotica</taxon>
    </lineage>
</organism>
<reference evidence="5" key="1">
    <citation type="submission" date="2022-01" db="EMBL/GenBank/DDBJ databases">
        <authorList>
            <person name="King R."/>
        </authorList>
    </citation>
    <scope>NUCLEOTIDE SEQUENCE</scope>
</reference>
<dbReference type="PANTHER" id="PTHR24369:SF210">
    <property type="entry name" value="CHAOPTIN-RELATED"/>
    <property type="match status" value="1"/>
</dbReference>
<dbReference type="PROSITE" id="PS51450">
    <property type="entry name" value="LRR"/>
    <property type="match status" value="4"/>
</dbReference>
<dbReference type="InterPro" id="IPR001611">
    <property type="entry name" value="Leu-rich_rpt"/>
</dbReference>
<dbReference type="SMART" id="SM00365">
    <property type="entry name" value="LRR_SD22"/>
    <property type="match status" value="10"/>
</dbReference>
<dbReference type="Pfam" id="PF13855">
    <property type="entry name" value="LRR_8"/>
    <property type="match status" value="6"/>
</dbReference>
<keyword evidence="6" id="KW-1185">Reference proteome</keyword>
<dbReference type="OrthoDB" id="2013775at2759"/>
<evidence type="ECO:0000256" key="1">
    <source>
        <dbReference type="ARBA" id="ARBA00022614"/>
    </source>
</evidence>
<keyword evidence="1" id="KW-0433">Leucine-rich repeat</keyword>
<feature type="signal peptide" evidence="4">
    <location>
        <begin position="1"/>
        <end position="17"/>
    </location>
</feature>
<dbReference type="SMART" id="SM00369">
    <property type="entry name" value="LRR_TYP"/>
    <property type="match status" value="17"/>
</dbReference>
<dbReference type="EMBL" id="OU898277">
    <property type="protein sequence ID" value="CAH1261188.1"/>
    <property type="molecule type" value="Genomic_DNA"/>
</dbReference>
<dbReference type="InterPro" id="IPR050541">
    <property type="entry name" value="LRR_TM_domain-containing"/>
</dbReference>
<dbReference type="GO" id="GO:0005886">
    <property type="term" value="C:plasma membrane"/>
    <property type="evidence" value="ECO:0007669"/>
    <property type="project" value="TreeGrafter"/>
</dbReference>
<evidence type="ECO:0000256" key="2">
    <source>
        <dbReference type="ARBA" id="ARBA00022729"/>
    </source>
</evidence>
<name>A0A9P0DU15_DIABA</name>
<keyword evidence="3" id="KW-0677">Repeat</keyword>